<dbReference type="PANTHER" id="PTHR46354">
    <property type="entry name" value="DOG1 DOMAIN-CONTAINING PROTEIN"/>
    <property type="match status" value="1"/>
</dbReference>
<evidence type="ECO:0000259" key="1">
    <source>
        <dbReference type="PROSITE" id="PS51806"/>
    </source>
</evidence>
<accession>A0A438E3K3</accession>
<dbReference type="Proteomes" id="UP000288805">
    <property type="component" value="Unassembled WGS sequence"/>
</dbReference>
<dbReference type="PROSITE" id="PS51806">
    <property type="entry name" value="DOG1"/>
    <property type="match status" value="1"/>
</dbReference>
<comment type="caution">
    <text evidence="2">The sequence shown here is derived from an EMBL/GenBank/DDBJ whole genome shotgun (WGS) entry which is preliminary data.</text>
</comment>
<dbReference type="GO" id="GO:0043565">
    <property type="term" value="F:sequence-specific DNA binding"/>
    <property type="evidence" value="ECO:0007669"/>
    <property type="project" value="InterPro"/>
</dbReference>
<proteinExistence type="predicted"/>
<dbReference type="InterPro" id="IPR025422">
    <property type="entry name" value="TGA_domain"/>
</dbReference>
<dbReference type="PANTHER" id="PTHR46354:SF10">
    <property type="entry name" value="TRANSCRIPTION FACTOR TGA5-LIKE"/>
    <property type="match status" value="1"/>
</dbReference>
<reference evidence="2 3" key="1">
    <citation type="journal article" date="2018" name="PLoS Genet.">
        <title>Population sequencing reveals clonal diversity and ancestral inbreeding in the grapevine cultivar Chardonnay.</title>
        <authorList>
            <person name="Roach M.J."/>
            <person name="Johnson D.L."/>
            <person name="Bohlmann J."/>
            <person name="van Vuuren H.J."/>
            <person name="Jones S.J."/>
            <person name="Pretorius I.S."/>
            <person name="Schmidt S.A."/>
            <person name="Borneman A.R."/>
        </authorList>
    </citation>
    <scope>NUCLEOTIDE SEQUENCE [LARGE SCALE GENOMIC DNA]</scope>
    <source>
        <strain evidence="3">cv. Chardonnay</strain>
        <tissue evidence="2">Leaf</tissue>
    </source>
</reference>
<evidence type="ECO:0000313" key="2">
    <source>
        <dbReference type="EMBL" id="RVW42296.1"/>
    </source>
</evidence>
<evidence type="ECO:0000313" key="3">
    <source>
        <dbReference type="Proteomes" id="UP000288805"/>
    </source>
</evidence>
<dbReference type="InterPro" id="IPR051886">
    <property type="entry name" value="Seed_Dev/Stress_Resp_Reg"/>
</dbReference>
<dbReference type="GO" id="GO:0006351">
    <property type="term" value="P:DNA-templated transcription"/>
    <property type="evidence" value="ECO:0007669"/>
    <property type="project" value="InterPro"/>
</dbReference>
<protein>
    <submittedName>
        <fullName evidence="2">Protein DOG1-like 4</fullName>
    </submittedName>
</protein>
<dbReference type="AlphaFoldDB" id="A0A438E3K3"/>
<feature type="domain" description="DOG1" evidence="1">
    <location>
        <begin position="10"/>
        <end position="232"/>
    </location>
</feature>
<dbReference type="Pfam" id="PF14144">
    <property type="entry name" value="DOG1"/>
    <property type="match status" value="1"/>
</dbReference>
<sequence>MPPANNNPNSEPFEIFFRGWLVRHEEVRLLLQQADERDCDETREDEEARVQELIGRVVAHYAEYYKAKQRVVREDVMTLFEPPWLTSFERSLLWIAGFMPGFAFRLVMNYVKDLNGEQTRMMEQLKTETAAEEIDLTAELVKVKRSPTMISLVEMETRGREWADGERDAVKEQIEMVKLAMEMLVECADCLRYKTALKIMEILNPSQNVKFLLAITGLQLRVRNWGLQREAESRNDNSPTREAAFNFIFILWYRVTLSLYMPIIV</sequence>
<organism evidence="2 3">
    <name type="scientific">Vitis vinifera</name>
    <name type="common">Grape</name>
    <dbReference type="NCBI Taxonomy" id="29760"/>
    <lineage>
        <taxon>Eukaryota</taxon>
        <taxon>Viridiplantae</taxon>
        <taxon>Streptophyta</taxon>
        <taxon>Embryophyta</taxon>
        <taxon>Tracheophyta</taxon>
        <taxon>Spermatophyta</taxon>
        <taxon>Magnoliopsida</taxon>
        <taxon>eudicotyledons</taxon>
        <taxon>Gunneridae</taxon>
        <taxon>Pentapetalae</taxon>
        <taxon>rosids</taxon>
        <taxon>Vitales</taxon>
        <taxon>Vitaceae</taxon>
        <taxon>Viteae</taxon>
        <taxon>Vitis</taxon>
    </lineage>
</organism>
<gene>
    <name evidence="2" type="primary">DOGL4_2</name>
    <name evidence="2" type="ORF">CK203_085030</name>
</gene>
<name>A0A438E3K3_VITVI</name>
<dbReference type="EMBL" id="QGNW01001406">
    <property type="protein sequence ID" value="RVW42296.1"/>
    <property type="molecule type" value="Genomic_DNA"/>
</dbReference>